<evidence type="ECO:0000313" key="1">
    <source>
        <dbReference type="EMBL" id="JAU74421.1"/>
    </source>
</evidence>
<accession>A0A1J3I399</accession>
<dbReference type="AlphaFoldDB" id="A0A1J3I399"/>
<dbReference type="Pfam" id="PF11326">
    <property type="entry name" value="PANTS-like"/>
    <property type="match status" value="1"/>
</dbReference>
<name>A0A1J3I399_NOCCA</name>
<protein>
    <submittedName>
        <fullName evidence="1">Uncharacterized protein</fullName>
    </submittedName>
</protein>
<sequence length="108" mass="12804">MSPKKDDPSAVRRRVSCTKCFDALWFCYSPFYQMQQYYRVGRLDDCTQKFSDLFDCLSLKTKRASEVEKILEEREKTAAAKHIWIMRTQEEALSHWNKTFGHLDNPNS</sequence>
<dbReference type="EMBL" id="GEVL01002920">
    <property type="protein sequence ID" value="JAU74421.1"/>
    <property type="molecule type" value="Transcribed_RNA"/>
</dbReference>
<proteinExistence type="predicted"/>
<dbReference type="PANTHER" id="PTHR28052:SF1">
    <property type="entry name" value="UPF0545 PROTEIN C22ORF39"/>
    <property type="match status" value="1"/>
</dbReference>
<dbReference type="InterPro" id="IPR021475">
    <property type="entry name" value="Pants/Emi1-like"/>
</dbReference>
<organism evidence="1">
    <name type="scientific">Noccaea caerulescens</name>
    <name type="common">Alpine penny-cress</name>
    <name type="synonym">Thlaspi caerulescens</name>
    <dbReference type="NCBI Taxonomy" id="107243"/>
    <lineage>
        <taxon>Eukaryota</taxon>
        <taxon>Viridiplantae</taxon>
        <taxon>Streptophyta</taxon>
        <taxon>Embryophyta</taxon>
        <taxon>Tracheophyta</taxon>
        <taxon>Spermatophyta</taxon>
        <taxon>Magnoliopsida</taxon>
        <taxon>eudicotyledons</taxon>
        <taxon>Gunneridae</taxon>
        <taxon>Pentapetalae</taxon>
        <taxon>rosids</taxon>
        <taxon>malvids</taxon>
        <taxon>Brassicales</taxon>
        <taxon>Brassicaceae</taxon>
        <taxon>Coluteocarpeae</taxon>
        <taxon>Noccaea</taxon>
    </lineage>
</organism>
<reference evidence="1" key="1">
    <citation type="submission" date="2016-07" db="EMBL/GenBank/DDBJ databases">
        <title>De novo transcriptome assembly of four accessions of the metal hyperaccumulator plant Noccaea caerulescens.</title>
        <authorList>
            <person name="Blande D."/>
            <person name="Halimaa P."/>
            <person name="Tervahauta A.I."/>
            <person name="Aarts M.G."/>
            <person name="Karenlampi S.O."/>
        </authorList>
    </citation>
    <scope>NUCLEOTIDE SEQUENCE</scope>
</reference>
<gene>
    <name evidence="1" type="ORF">LE_TR14792_c0_g1_i1_g.46798</name>
</gene>
<dbReference type="PANTHER" id="PTHR28052">
    <property type="entry name" value="UPF0545 PROTEIN C22ORF39"/>
    <property type="match status" value="1"/>
</dbReference>